<dbReference type="SUPFAM" id="SSF57903">
    <property type="entry name" value="FYVE/PHD zinc finger"/>
    <property type="match status" value="1"/>
</dbReference>
<dbReference type="PANTHER" id="PTHR46174:SF1">
    <property type="entry name" value="CXXC-TYPE ZINC FINGER PROTEIN 1"/>
    <property type="match status" value="1"/>
</dbReference>
<feature type="domain" description="CXXC-type" evidence="10">
    <location>
        <begin position="281"/>
        <end position="328"/>
    </location>
</feature>
<evidence type="ECO:0000313" key="12">
    <source>
        <dbReference type="WBParaSite" id="maker-E.canG7_contigs_4548-snap-gene-2.44-mRNA-1"/>
    </source>
</evidence>
<feature type="region of interest" description="Disordered" evidence="8">
    <location>
        <begin position="428"/>
        <end position="451"/>
    </location>
</feature>
<dbReference type="InterPro" id="IPR001965">
    <property type="entry name" value="Znf_PHD"/>
</dbReference>
<dbReference type="GO" id="GO:0003677">
    <property type="term" value="F:DNA binding"/>
    <property type="evidence" value="ECO:0007669"/>
    <property type="project" value="UniProtKB-KW"/>
</dbReference>
<feature type="region of interest" description="Disordered" evidence="8">
    <location>
        <begin position="628"/>
        <end position="705"/>
    </location>
</feature>
<proteinExistence type="predicted"/>
<dbReference type="PROSITE" id="PS01359">
    <property type="entry name" value="ZF_PHD_1"/>
    <property type="match status" value="1"/>
</dbReference>
<evidence type="ECO:0000259" key="9">
    <source>
        <dbReference type="PROSITE" id="PS50016"/>
    </source>
</evidence>
<name>A0A915EXD1_9CEST</name>
<protein>
    <submittedName>
        <fullName evidence="12">Uncharacterized protein</fullName>
    </submittedName>
</protein>
<dbReference type="WBParaSite" id="maker-E.canG7_contigs_4548-snap-gene-2.44-mRNA-1">
    <property type="protein sequence ID" value="maker-E.canG7_contigs_4548-snap-gene-2.44-mRNA-1"/>
    <property type="gene ID" value="EcG7_01479"/>
</dbReference>
<evidence type="ECO:0000256" key="2">
    <source>
        <dbReference type="ARBA" id="ARBA00022723"/>
    </source>
</evidence>
<feature type="compositionally biased region" description="Low complexity" evidence="8">
    <location>
        <begin position="164"/>
        <end position="183"/>
    </location>
</feature>
<dbReference type="InterPro" id="IPR002857">
    <property type="entry name" value="Znf_CXXC"/>
</dbReference>
<evidence type="ECO:0000256" key="5">
    <source>
        <dbReference type="ARBA" id="ARBA00023125"/>
    </source>
</evidence>
<evidence type="ECO:0000259" key="10">
    <source>
        <dbReference type="PROSITE" id="PS51058"/>
    </source>
</evidence>
<dbReference type="PROSITE" id="PS50016">
    <property type="entry name" value="ZF_PHD_2"/>
    <property type="match status" value="1"/>
</dbReference>
<organism evidence="11 12">
    <name type="scientific">Echinococcus canadensis</name>
    <dbReference type="NCBI Taxonomy" id="519352"/>
    <lineage>
        <taxon>Eukaryota</taxon>
        <taxon>Metazoa</taxon>
        <taxon>Spiralia</taxon>
        <taxon>Lophotrochozoa</taxon>
        <taxon>Platyhelminthes</taxon>
        <taxon>Cestoda</taxon>
        <taxon>Eucestoda</taxon>
        <taxon>Cyclophyllidea</taxon>
        <taxon>Taeniidae</taxon>
        <taxon>Echinococcus</taxon>
        <taxon>Echinococcus canadensis group</taxon>
    </lineage>
</organism>
<dbReference type="Pfam" id="PF00628">
    <property type="entry name" value="PHD"/>
    <property type="match status" value="1"/>
</dbReference>
<keyword evidence="11" id="KW-1185">Reference proteome</keyword>
<feature type="region of interest" description="Disordered" evidence="8">
    <location>
        <begin position="120"/>
        <end position="230"/>
    </location>
</feature>
<feature type="compositionally biased region" description="Basic residues" evidence="8">
    <location>
        <begin position="1"/>
        <end position="15"/>
    </location>
</feature>
<keyword evidence="6" id="KW-0539">Nucleus</keyword>
<dbReference type="CDD" id="cd15553">
    <property type="entry name" value="PHD_Cfp1"/>
    <property type="match status" value="1"/>
</dbReference>
<feature type="region of interest" description="Disordered" evidence="8">
    <location>
        <begin position="88"/>
        <end position="108"/>
    </location>
</feature>
<evidence type="ECO:0000313" key="11">
    <source>
        <dbReference type="Proteomes" id="UP000887562"/>
    </source>
</evidence>
<accession>A0A915EXD1</accession>
<dbReference type="InterPro" id="IPR019787">
    <property type="entry name" value="Znf_PHD-finger"/>
</dbReference>
<keyword evidence="5" id="KW-0238">DNA-binding</keyword>
<feature type="compositionally biased region" description="Gly residues" evidence="8">
    <location>
        <begin position="387"/>
        <end position="396"/>
    </location>
</feature>
<evidence type="ECO:0000256" key="8">
    <source>
        <dbReference type="SAM" id="MobiDB-lite"/>
    </source>
</evidence>
<keyword evidence="2" id="KW-0479">Metal-binding</keyword>
<keyword evidence="3 7" id="KW-0863">Zinc-finger</keyword>
<dbReference type="AlphaFoldDB" id="A0A915EXD1"/>
<comment type="subcellular location">
    <subcellularLocation>
        <location evidence="1">Nucleus</location>
    </subcellularLocation>
</comment>
<dbReference type="GO" id="GO:0008270">
    <property type="term" value="F:zinc ion binding"/>
    <property type="evidence" value="ECO:0007669"/>
    <property type="project" value="UniProtKB-KW"/>
</dbReference>
<dbReference type="PANTHER" id="PTHR46174">
    <property type="entry name" value="CXXC-TYPE ZINC FINGER PROTEIN 1"/>
    <property type="match status" value="1"/>
</dbReference>
<feature type="compositionally biased region" description="Low complexity" evidence="8">
    <location>
        <begin position="204"/>
        <end position="213"/>
    </location>
</feature>
<feature type="domain" description="CXXC-type" evidence="10">
    <location>
        <begin position="219"/>
        <end position="267"/>
    </location>
</feature>
<sequence length="921" mass="101411">MSYLQRRGRKRARRSSTREDDEPSDEPVYCICRSSVCDTFMIACDACEEWYHGECINVTPKQAECIQKFYCQACRDEKPELQIEFKPDHLNGRHSHGNRHKSVDVPCPAVGDVDDYTDRFGSIQSRKRSRKHSQPLQPKSRRAPTAVPVRLGESSEEEFDLDHSQFASPSSSYSQSHVAPYSSRSKYGRATLPPYDNSNDVDFQQSQQQSQQQWRRSLPRNRSPQPCGECDSCKTRDNCGTCEVCRSTKFKQGRSRQQCLLKGKMCLANDPEFQQPWRRQPSRGRYAPPCGECENCKTKGNCGTCEVCRSPKFKQGRSRQYCLYRAKVCLGNDLQRQPSKITSSQSHLSDLDYETHFDNFAPSTRFPAGARKSVAMVGSKMRRGDHLPGGGMGGPSGRLIHEPQFSRRGPHSDLNLLDSADFVDAYNISPSHRSDRNGSSRFVGSHSRQNDIEPRIMRNVGGIMDADDLLGPTDAPPTYDSDEDVVLPEMRPCAGPACSKPAIRSRYCSEECQLRHESDSINRMHTSSRCSSVKDQIKTPYALPYPDHLYCRHHRMYSSQVYNVDASLGAQQSGSSISDMYSDVYTTFVSSNQSAVMDYVYDPMTGSSQIPTSYRRLSAAQGSGSDDYFASYPQGNHIPKVGSGGHSRKFPTLEDMRGRGPQSSGHLVGGRMLPLASRRQVHSSLGPAGGSGSSGGGDVLSPIPLESITPTVQPIRMYNGHLGGGPPDYRVNSGDGESAAAAELLTADANDLIDVDGTSSSGVGGNGSMNAVASASAPPFRQGDEYYMMNENENIEINWPTSPGGVATASAGTVDRAELIYSTPMFPTVTNVRQLSLSRFSPSTIHSEFSLTRPLSVELCIVTMHLDLPNFVHTAFHILDTLVWHCFSGILVYPAISHPPAILGALSFLVNTGPDFFGGSI</sequence>
<dbReference type="InterPro" id="IPR013083">
    <property type="entry name" value="Znf_RING/FYVE/PHD"/>
</dbReference>
<keyword evidence="4" id="KW-0862">Zinc</keyword>
<dbReference type="SMART" id="SM00249">
    <property type="entry name" value="PHD"/>
    <property type="match status" value="1"/>
</dbReference>
<reference evidence="12" key="1">
    <citation type="submission" date="2022-11" db="UniProtKB">
        <authorList>
            <consortium name="WormBaseParasite"/>
        </authorList>
    </citation>
    <scope>IDENTIFICATION</scope>
</reference>
<dbReference type="Pfam" id="PF02008">
    <property type="entry name" value="zf-CXXC"/>
    <property type="match status" value="2"/>
</dbReference>
<dbReference type="InterPro" id="IPR037869">
    <property type="entry name" value="Spp1/CFP1"/>
</dbReference>
<dbReference type="Gene3D" id="3.30.40.10">
    <property type="entry name" value="Zinc/RING finger domain, C3HC4 (zinc finger)"/>
    <property type="match status" value="1"/>
</dbReference>
<dbReference type="GO" id="GO:0048188">
    <property type="term" value="C:Set1C/COMPASS complex"/>
    <property type="evidence" value="ECO:0007669"/>
    <property type="project" value="InterPro"/>
</dbReference>
<evidence type="ECO:0000256" key="3">
    <source>
        <dbReference type="ARBA" id="ARBA00022771"/>
    </source>
</evidence>
<dbReference type="PROSITE" id="PS51058">
    <property type="entry name" value="ZF_CXXC"/>
    <property type="match status" value="2"/>
</dbReference>
<feature type="compositionally biased region" description="Gly residues" evidence="8">
    <location>
        <begin position="687"/>
        <end position="698"/>
    </location>
</feature>
<evidence type="ECO:0000256" key="1">
    <source>
        <dbReference type="ARBA" id="ARBA00004123"/>
    </source>
</evidence>
<dbReference type="InterPro" id="IPR011011">
    <property type="entry name" value="Znf_FYVE_PHD"/>
</dbReference>
<evidence type="ECO:0000256" key="4">
    <source>
        <dbReference type="ARBA" id="ARBA00022833"/>
    </source>
</evidence>
<dbReference type="Proteomes" id="UP000887562">
    <property type="component" value="Unplaced"/>
</dbReference>
<feature type="domain" description="PHD-type" evidence="9">
    <location>
        <begin position="27"/>
        <end position="77"/>
    </location>
</feature>
<feature type="region of interest" description="Disordered" evidence="8">
    <location>
        <begin position="1"/>
        <end position="26"/>
    </location>
</feature>
<evidence type="ECO:0000256" key="6">
    <source>
        <dbReference type="ARBA" id="ARBA00023242"/>
    </source>
</evidence>
<dbReference type="GO" id="GO:0045893">
    <property type="term" value="P:positive regulation of DNA-templated transcription"/>
    <property type="evidence" value="ECO:0007669"/>
    <property type="project" value="TreeGrafter"/>
</dbReference>
<feature type="region of interest" description="Disordered" evidence="8">
    <location>
        <begin position="384"/>
        <end position="413"/>
    </location>
</feature>
<dbReference type="InterPro" id="IPR019786">
    <property type="entry name" value="Zinc_finger_PHD-type_CS"/>
</dbReference>
<evidence type="ECO:0000256" key="7">
    <source>
        <dbReference type="PROSITE-ProRule" id="PRU00509"/>
    </source>
</evidence>